<evidence type="ECO:0000313" key="2">
    <source>
        <dbReference type="EMBL" id="KLU26742.1"/>
    </source>
</evidence>
<feature type="domain" description="UreE urease accessory N-terminal" evidence="1">
    <location>
        <begin position="16"/>
        <end position="79"/>
    </location>
</feature>
<name>A0A0J1D1X6_9BURK</name>
<dbReference type="RefSeq" id="WP_047846118.1">
    <property type="nucleotide sequence ID" value="NZ_AEJF01000062.1"/>
</dbReference>
<reference evidence="2 3" key="1">
    <citation type="journal article" date="2015" name="Genome Announc.">
        <title>Draft Genome Sequence of Burkholderia sp. Strain PML1(12), an Ectomycorrhizosphere-Inhabiting Bacterium with Effective Mineral-Weathering Ability.</title>
        <authorList>
            <person name="Uroz S."/>
            <person name="Oger P."/>
        </authorList>
    </citation>
    <scope>NUCLEOTIDE SEQUENCE [LARGE SCALE GENOMIC DNA]</scope>
    <source>
        <strain evidence="3">PML1(12)</strain>
    </source>
</reference>
<dbReference type="Gene3D" id="2.60.260.20">
    <property type="entry name" value="Urease metallochaperone UreE, N-terminal domain"/>
    <property type="match status" value="1"/>
</dbReference>
<accession>A0A0J1D1X6</accession>
<dbReference type="OrthoDB" id="7376380at2"/>
<keyword evidence="3" id="KW-1185">Reference proteome</keyword>
<dbReference type="InterPro" id="IPR036118">
    <property type="entry name" value="UreE_N_sf"/>
</dbReference>
<dbReference type="SMART" id="SM00988">
    <property type="entry name" value="UreE_N"/>
    <property type="match status" value="1"/>
</dbReference>
<dbReference type="EMBL" id="AEJF01000062">
    <property type="protein sequence ID" value="KLU26742.1"/>
    <property type="molecule type" value="Genomic_DNA"/>
</dbReference>
<dbReference type="NCBIfam" id="NF009752">
    <property type="entry name" value="PRK13261.1-2"/>
    <property type="match status" value="1"/>
</dbReference>
<dbReference type="SUPFAM" id="SSF69287">
    <property type="entry name" value="Urease metallochaperone UreE, N-terminal domain"/>
    <property type="match status" value="1"/>
</dbReference>
<dbReference type="Pfam" id="PF02814">
    <property type="entry name" value="UreE_N"/>
    <property type="match status" value="1"/>
</dbReference>
<dbReference type="AlphaFoldDB" id="A0A0J1D1X6"/>
<proteinExistence type="predicted"/>
<sequence>MNVYTAIVGSAAEPRISDLVHNLEHHGRVDYLTLNADDIQRHRLRATTDGGDECGVALDRDAQLFDGAVLRLSSDYALIVRTKNTAWLSLVPRDISAALELGYFSGNMHWKVQFDGEVLKIALKGAVDDYLARLHPFIESGRVVLADPAHA</sequence>
<dbReference type="Proteomes" id="UP000035963">
    <property type="component" value="Unassembled WGS sequence"/>
</dbReference>
<evidence type="ECO:0000259" key="1">
    <source>
        <dbReference type="SMART" id="SM00988"/>
    </source>
</evidence>
<gene>
    <name evidence="2" type="ORF">EOS_08235</name>
</gene>
<evidence type="ECO:0000313" key="3">
    <source>
        <dbReference type="Proteomes" id="UP000035963"/>
    </source>
</evidence>
<dbReference type="InterPro" id="IPR004029">
    <property type="entry name" value="UreE_N"/>
</dbReference>
<protein>
    <recommendedName>
        <fullName evidence="1">UreE urease accessory N-terminal domain-containing protein</fullName>
    </recommendedName>
</protein>
<dbReference type="PATRIC" id="fig|908627.4.peg.1818"/>
<organism evidence="2 3">
    <name type="scientific">Caballeronia mineralivorans PML1(12)</name>
    <dbReference type="NCBI Taxonomy" id="908627"/>
    <lineage>
        <taxon>Bacteria</taxon>
        <taxon>Pseudomonadati</taxon>
        <taxon>Pseudomonadota</taxon>
        <taxon>Betaproteobacteria</taxon>
        <taxon>Burkholderiales</taxon>
        <taxon>Burkholderiaceae</taxon>
        <taxon>Caballeronia</taxon>
    </lineage>
</organism>
<comment type="caution">
    <text evidence="2">The sequence shown here is derived from an EMBL/GenBank/DDBJ whole genome shotgun (WGS) entry which is preliminary data.</text>
</comment>